<reference evidence="6" key="1">
    <citation type="submission" date="2017-02" db="EMBL/GenBank/DDBJ databases">
        <authorList>
            <person name="Rodrigo-Torres L."/>
            <person name="Arahal R.D."/>
            <person name="Lucena T."/>
        </authorList>
    </citation>
    <scope>NUCLEOTIDE SEQUENCE [LARGE SCALE GENOMIC DNA]</scope>
    <source>
        <strain evidence="6">CECT 7878</strain>
    </source>
</reference>
<proteinExistence type="predicted"/>
<dbReference type="AlphaFoldDB" id="A0A1R4LG98"/>
<dbReference type="STRING" id="1123498.VR7878_01265"/>
<keyword evidence="2" id="KW-0238">DNA-binding</keyword>
<dbReference type="PANTHER" id="PTHR30204:SF92">
    <property type="entry name" value="HTH-TYPE TRANSCRIPTIONAL REGULATOR ZNTR"/>
    <property type="match status" value="1"/>
</dbReference>
<dbReference type="RefSeq" id="WP_235862854.1">
    <property type="nucleotide sequence ID" value="NZ_FULE01000016.1"/>
</dbReference>
<evidence type="ECO:0000256" key="1">
    <source>
        <dbReference type="ARBA" id="ARBA00023015"/>
    </source>
</evidence>
<dbReference type="Pfam" id="PF00376">
    <property type="entry name" value="MerR"/>
    <property type="match status" value="1"/>
</dbReference>
<evidence type="ECO:0000259" key="4">
    <source>
        <dbReference type="PROSITE" id="PS50937"/>
    </source>
</evidence>
<evidence type="ECO:0000313" key="5">
    <source>
        <dbReference type="EMBL" id="SJN55459.1"/>
    </source>
</evidence>
<dbReference type="PROSITE" id="PS00552">
    <property type="entry name" value="HTH_MERR_1"/>
    <property type="match status" value="1"/>
</dbReference>
<keyword evidence="6" id="KW-1185">Reference proteome</keyword>
<name>A0A1R4LG98_VIBR1</name>
<dbReference type="Pfam" id="PF09278">
    <property type="entry name" value="MerR-DNA-bind"/>
    <property type="match status" value="1"/>
</dbReference>
<keyword evidence="1" id="KW-0805">Transcription regulation</keyword>
<dbReference type="SUPFAM" id="SSF46955">
    <property type="entry name" value="Putative DNA-binding domain"/>
    <property type="match status" value="1"/>
</dbReference>
<protein>
    <submittedName>
        <fullName evidence="5">HTH-type transcriptional regulator ZntR</fullName>
    </submittedName>
</protein>
<dbReference type="PRINTS" id="PR00040">
    <property type="entry name" value="HTHMERR"/>
</dbReference>
<dbReference type="PROSITE" id="PS50937">
    <property type="entry name" value="HTH_MERR_2"/>
    <property type="match status" value="1"/>
</dbReference>
<dbReference type="EMBL" id="FULE01000016">
    <property type="protein sequence ID" value="SJN55459.1"/>
    <property type="molecule type" value="Genomic_DNA"/>
</dbReference>
<evidence type="ECO:0000256" key="3">
    <source>
        <dbReference type="ARBA" id="ARBA00023163"/>
    </source>
</evidence>
<evidence type="ECO:0000256" key="2">
    <source>
        <dbReference type="ARBA" id="ARBA00023125"/>
    </source>
</evidence>
<dbReference type="InterPro" id="IPR047057">
    <property type="entry name" value="MerR_fam"/>
</dbReference>
<dbReference type="InterPro" id="IPR000551">
    <property type="entry name" value="MerR-type_HTH_dom"/>
</dbReference>
<feature type="domain" description="HTH merR-type" evidence="4">
    <location>
        <begin position="9"/>
        <end position="73"/>
    </location>
</feature>
<dbReference type="SMART" id="SM00422">
    <property type="entry name" value="HTH_MERR"/>
    <property type="match status" value="1"/>
</dbReference>
<gene>
    <name evidence="5" type="primary">zntR</name>
    <name evidence="5" type="ORF">VR7878_01265</name>
</gene>
<dbReference type="InterPro" id="IPR009061">
    <property type="entry name" value="DNA-bd_dom_put_sf"/>
</dbReference>
<dbReference type="CDD" id="cd04770">
    <property type="entry name" value="HTH_HMRTR"/>
    <property type="match status" value="1"/>
</dbReference>
<dbReference type="PANTHER" id="PTHR30204">
    <property type="entry name" value="REDOX-CYCLING DRUG-SENSING TRANSCRIPTIONAL ACTIVATOR SOXR"/>
    <property type="match status" value="1"/>
</dbReference>
<dbReference type="GO" id="GO:0003677">
    <property type="term" value="F:DNA binding"/>
    <property type="evidence" value="ECO:0007669"/>
    <property type="project" value="UniProtKB-KW"/>
</dbReference>
<dbReference type="GO" id="GO:0003700">
    <property type="term" value="F:DNA-binding transcription factor activity"/>
    <property type="evidence" value="ECO:0007669"/>
    <property type="project" value="InterPro"/>
</dbReference>
<dbReference type="Proteomes" id="UP000188276">
    <property type="component" value="Unassembled WGS sequence"/>
</dbReference>
<dbReference type="NCBIfam" id="NF007069">
    <property type="entry name" value="PRK09514.1"/>
    <property type="match status" value="1"/>
</dbReference>
<accession>A0A1R4LG98</accession>
<evidence type="ECO:0000313" key="6">
    <source>
        <dbReference type="Proteomes" id="UP000188276"/>
    </source>
</evidence>
<organism evidence="5 6">
    <name type="scientific">Vibrio ruber (strain DSM 16370 / JCM 11486 / BCRC 17186 / CECT 7878 / LMG 23124 / VR1)</name>
    <dbReference type="NCBI Taxonomy" id="1123498"/>
    <lineage>
        <taxon>Bacteria</taxon>
        <taxon>Pseudomonadati</taxon>
        <taxon>Pseudomonadota</taxon>
        <taxon>Gammaproteobacteria</taxon>
        <taxon>Vibrionales</taxon>
        <taxon>Vibrionaceae</taxon>
        <taxon>Vibrio</taxon>
    </lineage>
</organism>
<sequence>MDMRTLKRGELAKEVGVSPETIRYYEQQGLLQANRDDNGYRRFEPGCIDRLKFIQRAQRVGLSLKEIGELLTLEIARGEHTCEEVKAITQAKQQEIQQKIDELQHMYDALTVLNNRCCGGSHSAEHCTILTALADTESSTEELVHEHPNTH</sequence>
<keyword evidence="3" id="KW-0804">Transcription</keyword>
<dbReference type="InterPro" id="IPR015358">
    <property type="entry name" value="Tscrpt_reg_MerR_DNA-bd"/>
</dbReference>
<dbReference type="Gene3D" id="1.10.1660.10">
    <property type="match status" value="1"/>
</dbReference>